<reference evidence="4 5" key="1">
    <citation type="submission" date="2015-11" db="EMBL/GenBank/DDBJ databases">
        <title>Expanding the genomic diversity of Burkholderia species for the development of highly accurate diagnostics.</title>
        <authorList>
            <person name="Sahl J."/>
            <person name="Keim P."/>
            <person name="Wagner D."/>
        </authorList>
    </citation>
    <scope>NUCLEOTIDE SEQUENCE [LARGE SCALE GENOMIC DNA]</scope>
    <source>
        <strain evidence="4 5">RF32-BP4</strain>
    </source>
</reference>
<dbReference type="SUPFAM" id="SSF55729">
    <property type="entry name" value="Acyl-CoA N-acyltransferases (Nat)"/>
    <property type="match status" value="1"/>
</dbReference>
<dbReference type="RefSeq" id="WP_059635292.1">
    <property type="nucleotide sequence ID" value="NZ_LOTK01000016.1"/>
</dbReference>
<dbReference type="Gene3D" id="3.40.630.30">
    <property type="match status" value="1"/>
</dbReference>
<sequence>MTYTYTLTDHADEDIRKQIVEPLVRFNESQAGPSHYRPLVVVLSDAEDKVVGGMWGATGYGWLFTQLLVVPDSARGRGVGTRLMQLAEQEAIARGCHSAWLDTHEFQARPFYERLGYVCFGELPDYPVGHSRIFLRKKLGGLTAVSMH</sequence>
<keyword evidence="1 4" id="KW-0808">Transferase</keyword>
<name>A0A124L5Y7_9BURK</name>
<evidence type="ECO:0000259" key="3">
    <source>
        <dbReference type="PROSITE" id="PS51186"/>
    </source>
</evidence>
<keyword evidence="2" id="KW-0012">Acyltransferase</keyword>
<dbReference type="AlphaFoldDB" id="A0A124L5Y7"/>
<feature type="domain" description="N-acetyltransferase" evidence="3">
    <location>
        <begin position="1"/>
        <end position="140"/>
    </location>
</feature>
<evidence type="ECO:0000313" key="4">
    <source>
        <dbReference type="EMBL" id="KUZ87055.1"/>
    </source>
</evidence>
<comment type="caution">
    <text evidence="4">The sequence shown here is derived from an EMBL/GenBank/DDBJ whole genome shotgun (WGS) entry which is preliminary data.</text>
</comment>
<dbReference type="EMBL" id="LOTN01000044">
    <property type="protein sequence ID" value="KUZ87055.1"/>
    <property type="molecule type" value="Genomic_DNA"/>
</dbReference>
<evidence type="ECO:0000256" key="1">
    <source>
        <dbReference type="ARBA" id="ARBA00022679"/>
    </source>
</evidence>
<evidence type="ECO:0000256" key="2">
    <source>
        <dbReference type="ARBA" id="ARBA00023315"/>
    </source>
</evidence>
<dbReference type="GO" id="GO:0016747">
    <property type="term" value="F:acyltransferase activity, transferring groups other than amino-acyl groups"/>
    <property type="evidence" value="ECO:0007669"/>
    <property type="project" value="InterPro"/>
</dbReference>
<dbReference type="Pfam" id="PF00583">
    <property type="entry name" value="Acetyltransf_1"/>
    <property type="match status" value="1"/>
</dbReference>
<dbReference type="PANTHER" id="PTHR43877:SF2">
    <property type="entry name" value="AMINOALKYLPHOSPHONATE N-ACETYLTRANSFERASE-RELATED"/>
    <property type="match status" value="1"/>
</dbReference>
<dbReference type="InterPro" id="IPR050832">
    <property type="entry name" value="Bact_Acetyltransf"/>
</dbReference>
<proteinExistence type="predicted"/>
<protein>
    <submittedName>
        <fullName evidence="4">Acetyltransferase</fullName>
    </submittedName>
</protein>
<dbReference type="InterPro" id="IPR016181">
    <property type="entry name" value="Acyl_CoA_acyltransferase"/>
</dbReference>
<evidence type="ECO:0000313" key="5">
    <source>
        <dbReference type="Proteomes" id="UP000065521"/>
    </source>
</evidence>
<organism evidence="4 5">
    <name type="scientific">Burkholderia ubonensis</name>
    <dbReference type="NCBI Taxonomy" id="101571"/>
    <lineage>
        <taxon>Bacteria</taxon>
        <taxon>Pseudomonadati</taxon>
        <taxon>Pseudomonadota</taxon>
        <taxon>Betaproteobacteria</taxon>
        <taxon>Burkholderiales</taxon>
        <taxon>Burkholderiaceae</taxon>
        <taxon>Burkholderia</taxon>
        <taxon>Burkholderia cepacia complex</taxon>
    </lineage>
</organism>
<dbReference type="PROSITE" id="PS51186">
    <property type="entry name" value="GNAT"/>
    <property type="match status" value="1"/>
</dbReference>
<dbReference type="CDD" id="cd04301">
    <property type="entry name" value="NAT_SF"/>
    <property type="match status" value="1"/>
</dbReference>
<dbReference type="InterPro" id="IPR000182">
    <property type="entry name" value="GNAT_dom"/>
</dbReference>
<dbReference type="PANTHER" id="PTHR43877">
    <property type="entry name" value="AMINOALKYLPHOSPHONATE N-ACETYLTRANSFERASE-RELATED-RELATED"/>
    <property type="match status" value="1"/>
</dbReference>
<dbReference type="Proteomes" id="UP000065521">
    <property type="component" value="Unassembled WGS sequence"/>
</dbReference>
<accession>A0A124L5Y7</accession>
<gene>
    <name evidence="4" type="ORF">WI38_00765</name>
</gene>